<accession>A0A2I0HGM9</accession>
<comment type="caution">
    <text evidence="1">The sequence shown here is derived from an EMBL/GenBank/DDBJ whole genome shotgun (WGS) entry which is preliminary data.</text>
</comment>
<dbReference type="Proteomes" id="UP000233551">
    <property type="component" value="Unassembled WGS sequence"/>
</dbReference>
<gene>
    <name evidence="1" type="ORF">CRG98_048777</name>
</gene>
<feature type="non-terminal residue" evidence="1">
    <location>
        <position position="26"/>
    </location>
</feature>
<sequence>MALVTGAGALVTGAGALVTDAVTARA</sequence>
<proteinExistence type="predicted"/>
<keyword evidence="2" id="KW-1185">Reference proteome</keyword>
<organism evidence="1 2">
    <name type="scientific">Punica granatum</name>
    <name type="common">Pomegranate</name>
    <dbReference type="NCBI Taxonomy" id="22663"/>
    <lineage>
        <taxon>Eukaryota</taxon>
        <taxon>Viridiplantae</taxon>
        <taxon>Streptophyta</taxon>
        <taxon>Embryophyta</taxon>
        <taxon>Tracheophyta</taxon>
        <taxon>Spermatophyta</taxon>
        <taxon>Magnoliopsida</taxon>
        <taxon>eudicotyledons</taxon>
        <taxon>Gunneridae</taxon>
        <taxon>Pentapetalae</taxon>
        <taxon>rosids</taxon>
        <taxon>malvids</taxon>
        <taxon>Myrtales</taxon>
        <taxon>Lythraceae</taxon>
        <taxon>Punica</taxon>
    </lineage>
</organism>
<evidence type="ECO:0000313" key="1">
    <source>
        <dbReference type="EMBL" id="PKI30832.1"/>
    </source>
</evidence>
<dbReference type="AlphaFoldDB" id="A0A2I0HGM9"/>
<protein>
    <submittedName>
        <fullName evidence="1">Uncharacterized protein</fullName>
    </submittedName>
</protein>
<dbReference type="EMBL" id="PGOL01024916">
    <property type="protein sequence ID" value="PKI30832.1"/>
    <property type="molecule type" value="Genomic_DNA"/>
</dbReference>
<evidence type="ECO:0000313" key="2">
    <source>
        <dbReference type="Proteomes" id="UP000233551"/>
    </source>
</evidence>
<name>A0A2I0HGM9_PUNGR</name>
<reference evidence="1 2" key="1">
    <citation type="submission" date="2017-11" db="EMBL/GenBank/DDBJ databases">
        <title>De-novo sequencing of pomegranate (Punica granatum L.) genome.</title>
        <authorList>
            <person name="Akparov Z."/>
            <person name="Amiraslanov A."/>
            <person name="Hajiyeva S."/>
            <person name="Abbasov M."/>
            <person name="Kaur K."/>
            <person name="Hamwieh A."/>
            <person name="Solovyev V."/>
            <person name="Salamov A."/>
            <person name="Braich B."/>
            <person name="Kosarev P."/>
            <person name="Mahmoud A."/>
            <person name="Hajiyev E."/>
            <person name="Babayeva S."/>
            <person name="Izzatullayeva V."/>
            <person name="Mammadov A."/>
            <person name="Mammadov A."/>
            <person name="Sharifova S."/>
            <person name="Ojaghi J."/>
            <person name="Eynullazada K."/>
            <person name="Bayramov B."/>
            <person name="Abdulazimova A."/>
            <person name="Shahmuradov I."/>
        </authorList>
    </citation>
    <scope>NUCLEOTIDE SEQUENCE [LARGE SCALE GENOMIC DNA]</scope>
    <source>
        <strain evidence="2">cv. AG2017</strain>
        <tissue evidence="1">Leaf</tissue>
    </source>
</reference>